<protein>
    <submittedName>
        <fullName evidence="1">Uncharacterized protein</fullName>
    </submittedName>
</protein>
<accession>A0ABS8NDM2</accession>
<organism evidence="1 2">
    <name type="scientific">Rhodopirellula halodulae</name>
    <dbReference type="NCBI Taxonomy" id="2894198"/>
    <lineage>
        <taxon>Bacteria</taxon>
        <taxon>Pseudomonadati</taxon>
        <taxon>Planctomycetota</taxon>
        <taxon>Planctomycetia</taxon>
        <taxon>Pirellulales</taxon>
        <taxon>Pirellulaceae</taxon>
        <taxon>Rhodopirellula</taxon>
    </lineage>
</organism>
<dbReference type="Proteomes" id="UP001430306">
    <property type="component" value="Unassembled WGS sequence"/>
</dbReference>
<dbReference type="EMBL" id="JAJKFW010000012">
    <property type="protein sequence ID" value="MCC9641656.1"/>
    <property type="molecule type" value="Genomic_DNA"/>
</dbReference>
<sequence>MVHSSRGRSTSSKQNNTSSVRLAGILREGDLILEFYSGNDAEADSGILLTPKRSALDDQGQLIQSSFFAPDDVPTLCTLLETSTALMHQWRLPEGLEKPDGVSLESGAPLLS</sequence>
<name>A0ABS8NDM2_9BACT</name>
<evidence type="ECO:0000313" key="2">
    <source>
        <dbReference type="Proteomes" id="UP001430306"/>
    </source>
</evidence>
<comment type="caution">
    <text evidence="1">The sequence shown here is derived from an EMBL/GenBank/DDBJ whole genome shotgun (WGS) entry which is preliminary data.</text>
</comment>
<proteinExistence type="predicted"/>
<dbReference type="RefSeq" id="WP_230271988.1">
    <property type="nucleotide sequence ID" value="NZ_JAJKFW010000012.1"/>
</dbReference>
<gene>
    <name evidence="1" type="ORF">LOC71_05170</name>
</gene>
<reference evidence="1" key="1">
    <citation type="submission" date="2021-11" db="EMBL/GenBank/DDBJ databases">
        <title>Genome sequence.</title>
        <authorList>
            <person name="Sun Q."/>
        </authorList>
    </citation>
    <scope>NUCLEOTIDE SEQUENCE</scope>
    <source>
        <strain evidence="1">JC740</strain>
    </source>
</reference>
<keyword evidence="2" id="KW-1185">Reference proteome</keyword>
<evidence type="ECO:0000313" key="1">
    <source>
        <dbReference type="EMBL" id="MCC9641656.1"/>
    </source>
</evidence>